<evidence type="ECO:0000256" key="8">
    <source>
        <dbReference type="HAMAP-Rule" id="MF_00772"/>
    </source>
</evidence>
<evidence type="ECO:0000259" key="10">
    <source>
        <dbReference type="Pfam" id="PF02870"/>
    </source>
</evidence>
<dbReference type="SUPFAM" id="SSF46767">
    <property type="entry name" value="Methylated DNA-protein cysteine methyltransferase, C-terminal domain"/>
    <property type="match status" value="1"/>
</dbReference>
<comment type="catalytic activity">
    <reaction evidence="1 8">
        <text>a 4-O-methyl-thymidine in DNA + L-cysteinyl-[protein] = a thymidine in DNA + S-methyl-L-cysteinyl-[protein]</text>
        <dbReference type="Rhea" id="RHEA:53428"/>
        <dbReference type="Rhea" id="RHEA-COMP:10131"/>
        <dbReference type="Rhea" id="RHEA-COMP:10132"/>
        <dbReference type="Rhea" id="RHEA-COMP:13555"/>
        <dbReference type="Rhea" id="RHEA-COMP:13556"/>
        <dbReference type="ChEBI" id="CHEBI:29950"/>
        <dbReference type="ChEBI" id="CHEBI:82612"/>
        <dbReference type="ChEBI" id="CHEBI:137386"/>
        <dbReference type="ChEBI" id="CHEBI:137387"/>
        <dbReference type="EC" id="2.1.1.63"/>
    </reaction>
</comment>
<comment type="miscellaneous">
    <text evidence="8">This enzyme catalyzes only one turnover and therefore is not strictly catalytic. According to one definition, an enzyme is a biocatalyst that acts repeatedly and over many reaction cycles.</text>
</comment>
<evidence type="ECO:0000256" key="6">
    <source>
        <dbReference type="ARBA" id="ARBA00023204"/>
    </source>
</evidence>
<dbReference type="PROSITE" id="PS00374">
    <property type="entry name" value="MGMT"/>
    <property type="match status" value="1"/>
</dbReference>
<feature type="active site" description="Nucleophile; methyl group acceptor" evidence="8">
    <location>
        <position position="116"/>
    </location>
</feature>
<keyword evidence="2 8" id="KW-0963">Cytoplasm</keyword>
<dbReference type="InterPro" id="IPR001497">
    <property type="entry name" value="MethylDNA_cys_MeTrfase_AS"/>
</dbReference>
<dbReference type="Proteomes" id="UP001156641">
    <property type="component" value="Unassembled WGS sequence"/>
</dbReference>
<dbReference type="PANTHER" id="PTHR10815">
    <property type="entry name" value="METHYLATED-DNA--PROTEIN-CYSTEINE METHYLTRANSFERASE"/>
    <property type="match status" value="1"/>
</dbReference>
<dbReference type="Pfam" id="PF01035">
    <property type="entry name" value="DNA_binding_1"/>
    <property type="match status" value="1"/>
</dbReference>
<dbReference type="GO" id="GO:0032259">
    <property type="term" value="P:methylation"/>
    <property type="evidence" value="ECO:0007669"/>
    <property type="project" value="UniProtKB-KW"/>
</dbReference>
<organism evidence="11 12">
    <name type="scientific">Acidocella aquatica</name>
    <dbReference type="NCBI Taxonomy" id="1922313"/>
    <lineage>
        <taxon>Bacteria</taxon>
        <taxon>Pseudomonadati</taxon>
        <taxon>Pseudomonadota</taxon>
        <taxon>Alphaproteobacteria</taxon>
        <taxon>Acetobacterales</taxon>
        <taxon>Acidocellaceae</taxon>
        <taxon>Acidocella</taxon>
    </lineage>
</organism>
<dbReference type="Gene3D" id="3.30.160.70">
    <property type="entry name" value="Methylated DNA-protein cysteine methyltransferase domain"/>
    <property type="match status" value="1"/>
</dbReference>
<dbReference type="Pfam" id="PF02870">
    <property type="entry name" value="Methyltransf_1N"/>
    <property type="match status" value="1"/>
</dbReference>
<protein>
    <recommendedName>
        <fullName evidence="8">Methylated-DNA--protein-cysteine methyltransferase</fullName>
        <ecNumber evidence="8">2.1.1.63</ecNumber>
    </recommendedName>
    <alternativeName>
        <fullName evidence="8">6-O-methylguanine-DNA methyltransferase</fullName>
        <shortName evidence="8">MGMT</shortName>
    </alternativeName>
    <alternativeName>
        <fullName evidence="8">O-6-methylguanine-DNA-alkyltransferase</fullName>
    </alternativeName>
</protein>
<keyword evidence="12" id="KW-1185">Reference proteome</keyword>
<evidence type="ECO:0000256" key="2">
    <source>
        <dbReference type="ARBA" id="ARBA00022490"/>
    </source>
</evidence>
<comment type="similarity">
    <text evidence="8">Belongs to the MGMT family.</text>
</comment>
<dbReference type="InterPro" id="IPR036388">
    <property type="entry name" value="WH-like_DNA-bd_sf"/>
</dbReference>
<keyword evidence="6 8" id="KW-0234">DNA repair</keyword>
<keyword evidence="3 8" id="KW-0489">Methyltransferase</keyword>
<evidence type="ECO:0000313" key="12">
    <source>
        <dbReference type="Proteomes" id="UP001156641"/>
    </source>
</evidence>
<keyword evidence="5 8" id="KW-0227">DNA damage</keyword>
<evidence type="ECO:0000256" key="5">
    <source>
        <dbReference type="ARBA" id="ARBA00022763"/>
    </source>
</evidence>
<dbReference type="EC" id="2.1.1.63" evidence="8"/>
<gene>
    <name evidence="11" type="ORF">GCM10010909_23350</name>
</gene>
<dbReference type="InterPro" id="IPR014048">
    <property type="entry name" value="MethylDNA_cys_MeTrfase_DNA-bd"/>
</dbReference>
<comment type="caution">
    <text evidence="11">The sequence shown here is derived from an EMBL/GenBank/DDBJ whole genome shotgun (WGS) entry which is preliminary data.</text>
</comment>
<dbReference type="Gene3D" id="1.10.10.10">
    <property type="entry name" value="Winged helix-like DNA-binding domain superfamily/Winged helix DNA-binding domain"/>
    <property type="match status" value="1"/>
</dbReference>
<comment type="function">
    <text evidence="8">Involved in the cellular defense against the biological effects of O6-methylguanine (O6-MeG) and O4-methylthymine (O4-MeT) in DNA. Repairs the methylated nucleobase in DNA by stoichiometrically transferring the methyl group to a cysteine residue in the enzyme. This is a suicide reaction: the enzyme is irreversibly inactivated.</text>
</comment>
<dbReference type="RefSeq" id="WP_284258603.1">
    <property type="nucleotide sequence ID" value="NZ_BSOS01000067.1"/>
</dbReference>
<reference evidence="12" key="1">
    <citation type="journal article" date="2019" name="Int. J. Syst. Evol. Microbiol.">
        <title>The Global Catalogue of Microorganisms (GCM) 10K type strain sequencing project: providing services to taxonomists for standard genome sequencing and annotation.</title>
        <authorList>
            <consortium name="The Broad Institute Genomics Platform"/>
            <consortium name="The Broad Institute Genome Sequencing Center for Infectious Disease"/>
            <person name="Wu L."/>
            <person name="Ma J."/>
        </authorList>
    </citation>
    <scope>NUCLEOTIDE SEQUENCE [LARGE SCALE GENOMIC DNA]</scope>
    <source>
        <strain evidence="12">NBRC 112502</strain>
    </source>
</reference>
<keyword evidence="4 8" id="KW-0808">Transferase</keyword>
<dbReference type="CDD" id="cd06445">
    <property type="entry name" value="ATase"/>
    <property type="match status" value="1"/>
</dbReference>
<dbReference type="InterPro" id="IPR023546">
    <property type="entry name" value="MGMT"/>
</dbReference>
<sequence>MPSLSMHSPVGDLTLFAEDEKIVALEWGWGSVQEPSPVLVRAKAALEAYFDGEGLPDNLPLNPAGSAYRQKVWAALRRIPAGETRSYGDIAAAAGGSARSAGGANAANPIPILIPCHRVVGTSGLGGYSGGEGLVTKRALLELEKLAGAKSR</sequence>
<dbReference type="HAMAP" id="MF_00772">
    <property type="entry name" value="OGT"/>
    <property type="match status" value="1"/>
</dbReference>
<proteinExistence type="inferred from homology"/>
<dbReference type="InterPro" id="IPR036217">
    <property type="entry name" value="MethylDNA_cys_MeTrfase_DNAb"/>
</dbReference>
<evidence type="ECO:0000256" key="7">
    <source>
        <dbReference type="ARBA" id="ARBA00049348"/>
    </source>
</evidence>
<evidence type="ECO:0000256" key="3">
    <source>
        <dbReference type="ARBA" id="ARBA00022603"/>
    </source>
</evidence>
<feature type="domain" description="Methylated-DNA-[protein]-cysteine S-methyltransferase DNA binding" evidence="9">
    <location>
        <begin position="68"/>
        <end position="145"/>
    </location>
</feature>
<dbReference type="InterPro" id="IPR036631">
    <property type="entry name" value="MGMT_N_sf"/>
</dbReference>
<dbReference type="GO" id="GO:0008168">
    <property type="term" value="F:methyltransferase activity"/>
    <property type="evidence" value="ECO:0007669"/>
    <property type="project" value="UniProtKB-KW"/>
</dbReference>
<accession>A0ABQ6A655</accession>
<evidence type="ECO:0000259" key="9">
    <source>
        <dbReference type="Pfam" id="PF01035"/>
    </source>
</evidence>
<evidence type="ECO:0000313" key="11">
    <source>
        <dbReference type="EMBL" id="GLR67654.1"/>
    </source>
</evidence>
<name>A0ABQ6A655_9PROT</name>
<comment type="subcellular location">
    <subcellularLocation>
        <location evidence="8">Cytoplasm</location>
    </subcellularLocation>
</comment>
<dbReference type="NCBIfam" id="TIGR00589">
    <property type="entry name" value="ogt"/>
    <property type="match status" value="1"/>
</dbReference>
<dbReference type="InterPro" id="IPR008332">
    <property type="entry name" value="MethylG_MeTrfase_N"/>
</dbReference>
<dbReference type="SUPFAM" id="SSF53155">
    <property type="entry name" value="Methylated DNA-protein cysteine methyltransferase domain"/>
    <property type="match status" value="1"/>
</dbReference>
<feature type="domain" description="Methylguanine DNA methyltransferase ribonuclease-like" evidence="10">
    <location>
        <begin position="6"/>
        <end position="62"/>
    </location>
</feature>
<evidence type="ECO:0000256" key="1">
    <source>
        <dbReference type="ARBA" id="ARBA00001286"/>
    </source>
</evidence>
<comment type="catalytic activity">
    <reaction evidence="7 8">
        <text>a 6-O-methyl-2'-deoxyguanosine in DNA + L-cysteinyl-[protein] = S-methyl-L-cysteinyl-[protein] + a 2'-deoxyguanosine in DNA</text>
        <dbReference type="Rhea" id="RHEA:24000"/>
        <dbReference type="Rhea" id="RHEA-COMP:10131"/>
        <dbReference type="Rhea" id="RHEA-COMP:10132"/>
        <dbReference type="Rhea" id="RHEA-COMP:11367"/>
        <dbReference type="Rhea" id="RHEA-COMP:11368"/>
        <dbReference type="ChEBI" id="CHEBI:29950"/>
        <dbReference type="ChEBI" id="CHEBI:82612"/>
        <dbReference type="ChEBI" id="CHEBI:85445"/>
        <dbReference type="ChEBI" id="CHEBI:85448"/>
        <dbReference type="EC" id="2.1.1.63"/>
    </reaction>
</comment>
<dbReference type="PANTHER" id="PTHR10815:SF5">
    <property type="entry name" value="METHYLATED-DNA--PROTEIN-CYSTEINE METHYLTRANSFERASE"/>
    <property type="match status" value="1"/>
</dbReference>
<evidence type="ECO:0000256" key="4">
    <source>
        <dbReference type="ARBA" id="ARBA00022679"/>
    </source>
</evidence>
<dbReference type="EMBL" id="BSOS01000067">
    <property type="protein sequence ID" value="GLR67654.1"/>
    <property type="molecule type" value="Genomic_DNA"/>
</dbReference>